<organism evidence="1 2">
    <name type="scientific">Avena sativa</name>
    <name type="common">Oat</name>
    <dbReference type="NCBI Taxonomy" id="4498"/>
    <lineage>
        <taxon>Eukaryota</taxon>
        <taxon>Viridiplantae</taxon>
        <taxon>Streptophyta</taxon>
        <taxon>Embryophyta</taxon>
        <taxon>Tracheophyta</taxon>
        <taxon>Spermatophyta</taxon>
        <taxon>Magnoliopsida</taxon>
        <taxon>Liliopsida</taxon>
        <taxon>Poales</taxon>
        <taxon>Poaceae</taxon>
        <taxon>BOP clade</taxon>
        <taxon>Pooideae</taxon>
        <taxon>Poodae</taxon>
        <taxon>Poeae</taxon>
        <taxon>Poeae Chloroplast Group 1 (Aveneae type)</taxon>
        <taxon>Aveninae</taxon>
        <taxon>Avena</taxon>
    </lineage>
</organism>
<dbReference type="EnsemblPlants" id="AVESA.00010b.r2.7DG1334450.1">
    <property type="protein sequence ID" value="AVESA.00010b.r2.7DG1334450.1.CDS.1"/>
    <property type="gene ID" value="AVESA.00010b.r2.7DG1334450"/>
</dbReference>
<sequence length="520" mass="57967">MMELQPACGSFLIVVLVFLITSTCLLRCRGGQRYRLPPGPKQWPIIGNLHLMGALPHRSIHALSKRYGPLMQLRFGSVPVVVGSSPAMARFFLKTHDTVFAGRPRSAAGNHTTYNSSDVLYSPYGEQWRQMRKLCITELLGPARMESYEHVRCEEVHVLLQGLHRSASTGRTVLVRQCVLTSTFGVVSRMVLGAKYVDTASPVSMTPQALTSLVDEFYLLNGKLHVGDYIPWVEWLDLQGYVRRMKKVSKMMDGFMEYVIGEHSERRRRAEGEPIVKRDMLDVLLQLADSDDPDVKIERHVAKAVTLDMLAASNNTSVAVEWAMSELLKNPSIMEKATEELDSVVGHGRLVVEGDLPRLPYVEAIVKETLRVHPVAPLLAPHEAREDASVDGYHICAGTRVLISAWAIGRDPTLWDAPEEFRPERFMSTAAGSKANIGVLGQDMELLPFGTGRRMCPGINLGMRVMQISLANLLHGFAWRLPDGMAPEQLNMDEFYGLATTRKSPLEAICEPKLPAHLYT</sequence>
<protein>
    <submittedName>
        <fullName evidence="1">Uncharacterized protein</fullName>
    </submittedName>
</protein>
<dbReference type="Proteomes" id="UP001732700">
    <property type="component" value="Chromosome 7D"/>
</dbReference>
<evidence type="ECO:0000313" key="2">
    <source>
        <dbReference type="Proteomes" id="UP001732700"/>
    </source>
</evidence>
<keyword evidence="2" id="KW-1185">Reference proteome</keyword>
<reference evidence="1" key="2">
    <citation type="submission" date="2025-09" db="UniProtKB">
        <authorList>
            <consortium name="EnsemblPlants"/>
        </authorList>
    </citation>
    <scope>IDENTIFICATION</scope>
</reference>
<reference evidence="1" key="1">
    <citation type="submission" date="2021-05" db="EMBL/GenBank/DDBJ databases">
        <authorList>
            <person name="Scholz U."/>
            <person name="Mascher M."/>
            <person name="Fiebig A."/>
        </authorList>
    </citation>
    <scope>NUCLEOTIDE SEQUENCE [LARGE SCALE GENOMIC DNA]</scope>
</reference>
<evidence type="ECO:0000313" key="1">
    <source>
        <dbReference type="EnsemblPlants" id="AVESA.00010b.r2.7DG1334450.1.CDS.1"/>
    </source>
</evidence>
<name>A0ACD6A8K5_AVESA</name>
<proteinExistence type="predicted"/>
<accession>A0ACD6A8K5</accession>